<dbReference type="Proteomes" id="UP000002700">
    <property type="component" value="Chromosome I"/>
</dbReference>
<dbReference type="HOGENOM" id="CLU_596752_0_0_4"/>
<dbReference type="EnsemblBacteria" id="ABA50887">
    <property type="protein sequence ID" value="ABA50887"/>
    <property type="gene ID" value="BURPS1710b_0045"/>
</dbReference>
<accession>Q3JY91</accession>
<evidence type="ECO:0000313" key="3">
    <source>
        <dbReference type="Proteomes" id="UP000002700"/>
    </source>
</evidence>
<reference evidence="2 3" key="1">
    <citation type="submission" date="2005-09" db="EMBL/GenBank/DDBJ databases">
        <authorList>
            <person name="Woods D.E."/>
            <person name="Nierman W.C."/>
        </authorList>
    </citation>
    <scope>NUCLEOTIDE SEQUENCE [LARGE SCALE GENOMIC DNA]</scope>
    <source>
        <strain evidence="2 3">1710b</strain>
    </source>
</reference>
<name>Q3JY91_BURP1</name>
<sequence>MVEDAARSVGRMPARFAGARGRARRVRRMGRGAARQARVRRDAGGLRFHVHVLVHDALHRALPVFVVGARHQDARVRDHRPAVPEGDQAALPEALVRRLSAHARRARRCDRARRALLQHARRPARAADGEGVGAARRRSGRISTKCRRRPEKLANIARFNGSRLPFFSPASTIAKCCSRFGGAGDPRYLFAKNPSPVAARRAPLRAGDLRSGRPLQHAVLAPHQGHGAVRRDPALHRAARPREARAPYLRARARPPDPAQRRRRRAVRAGDRDLPRGDRVLQHDGRSRLHPQDRRAGHQGLRHLPARTDLQDSRRLASPHERRAARDQVRHAVAALTRGRVRRRLRLVAPGYVGWAGSCRAASAIAPARARRPGARRAPRHAQRRAALFCIALAPDQDSRPTAAASLDASARDMPRRRAPNCRFNASISKRAAGSWPPCRSRLASGASVMSISSPVLR</sequence>
<feature type="compositionally biased region" description="Basic and acidic residues" evidence="1">
    <location>
        <begin position="229"/>
        <end position="245"/>
    </location>
</feature>
<feature type="compositionally biased region" description="Basic and acidic residues" evidence="1">
    <location>
        <begin position="309"/>
        <end position="328"/>
    </location>
</feature>
<feature type="compositionally biased region" description="Basic and acidic residues" evidence="1">
    <location>
        <begin position="268"/>
        <end position="296"/>
    </location>
</feature>
<proteinExistence type="predicted"/>
<dbReference type="EMBL" id="CP000124">
    <property type="protein sequence ID" value="ABA50887.1"/>
    <property type="molecule type" value="Genomic_DNA"/>
</dbReference>
<dbReference type="AlphaFoldDB" id="Q3JY91"/>
<gene>
    <name evidence="2" type="ordered locus">BURPS1710b_0045</name>
</gene>
<feature type="region of interest" description="Disordered" evidence="1">
    <location>
        <begin position="119"/>
        <end position="144"/>
    </location>
</feature>
<dbReference type="KEGG" id="bpm:BURPS1710b_0045"/>
<protein>
    <submittedName>
        <fullName evidence="2">Uncharacterized protein</fullName>
    </submittedName>
</protein>
<feature type="compositionally biased region" description="Basic residues" evidence="1">
    <location>
        <begin position="135"/>
        <end position="144"/>
    </location>
</feature>
<feature type="region of interest" description="Disordered" evidence="1">
    <location>
        <begin position="223"/>
        <end position="328"/>
    </location>
</feature>
<evidence type="ECO:0000256" key="1">
    <source>
        <dbReference type="SAM" id="MobiDB-lite"/>
    </source>
</evidence>
<evidence type="ECO:0000313" key="2">
    <source>
        <dbReference type="EMBL" id="ABA50887.1"/>
    </source>
</evidence>
<organism evidence="2 3">
    <name type="scientific">Burkholderia pseudomallei (strain 1710b)</name>
    <dbReference type="NCBI Taxonomy" id="320372"/>
    <lineage>
        <taxon>Bacteria</taxon>
        <taxon>Pseudomonadati</taxon>
        <taxon>Pseudomonadota</taxon>
        <taxon>Betaproteobacteria</taxon>
        <taxon>Burkholderiales</taxon>
        <taxon>Burkholderiaceae</taxon>
        <taxon>Burkholderia</taxon>
        <taxon>pseudomallei group</taxon>
    </lineage>
</organism>